<comment type="caution">
    <text evidence="14">The sequence shown here is derived from an EMBL/GenBank/DDBJ whole genome shotgun (WGS) entry which is preliminary data.</text>
</comment>
<evidence type="ECO:0000259" key="11">
    <source>
        <dbReference type="Pfam" id="PF11781"/>
    </source>
</evidence>
<dbReference type="GO" id="GO:0070860">
    <property type="term" value="C:RNA polymerase I core factor complex"/>
    <property type="evidence" value="ECO:0007669"/>
    <property type="project" value="InterPro"/>
</dbReference>
<keyword evidence="3" id="KW-0479">Metal-binding</keyword>
<accession>A0A642VD81</accession>
<evidence type="ECO:0000256" key="2">
    <source>
        <dbReference type="ARBA" id="ARBA00006899"/>
    </source>
</evidence>
<dbReference type="Pfam" id="PF20645">
    <property type="entry name" value="Rrn7_cyclin_C"/>
    <property type="match status" value="1"/>
</dbReference>
<keyword evidence="7" id="KW-0238">DNA-binding</keyword>
<reference evidence="14" key="1">
    <citation type="journal article" date="2019" name="G3 (Bethesda)">
        <title>Genome Assemblies of Two Rare Opportunistic Yeast Pathogens: Diutina rugosa (syn. Candida rugosa) and Trichomonascus ciferrii (syn. Candida ciferrii).</title>
        <authorList>
            <person name="Mixao V."/>
            <person name="Saus E."/>
            <person name="Hansen A.P."/>
            <person name="Lass-Florl C."/>
            <person name="Gabaldon T."/>
        </authorList>
    </citation>
    <scope>NUCLEOTIDE SEQUENCE</scope>
    <source>
        <strain evidence="14">CBS 4856</strain>
    </source>
</reference>
<dbReference type="VEuPathDB" id="FungiDB:TRICI_000500"/>
<comment type="subcellular location">
    <subcellularLocation>
        <location evidence="1">Nucleus</location>
        <location evidence="1">Nucleolus</location>
    </subcellularLocation>
</comment>
<evidence type="ECO:0000256" key="10">
    <source>
        <dbReference type="SAM" id="MobiDB-lite"/>
    </source>
</evidence>
<feature type="region of interest" description="Disordered" evidence="10">
    <location>
        <begin position="133"/>
        <end position="176"/>
    </location>
</feature>
<evidence type="ECO:0000256" key="6">
    <source>
        <dbReference type="ARBA" id="ARBA00023015"/>
    </source>
</evidence>
<comment type="similarity">
    <text evidence="2">Belongs to the RRN7/TAF1B family.</text>
</comment>
<dbReference type="EMBL" id="SWFS01000043">
    <property type="protein sequence ID" value="KAA8917345.1"/>
    <property type="molecule type" value="Genomic_DNA"/>
</dbReference>
<dbReference type="Pfam" id="PF11781">
    <property type="entry name" value="Zn_ribbon_RRN7"/>
    <property type="match status" value="1"/>
</dbReference>
<evidence type="ECO:0000256" key="4">
    <source>
        <dbReference type="ARBA" id="ARBA00022771"/>
    </source>
</evidence>
<dbReference type="GO" id="GO:0042790">
    <property type="term" value="P:nucleolar large rRNA transcription by RNA polymerase I"/>
    <property type="evidence" value="ECO:0007669"/>
    <property type="project" value="TreeGrafter"/>
</dbReference>
<dbReference type="OrthoDB" id="428577at2759"/>
<dbReference type="InterPro" id="IPR021752">
    <property type="entry name" value="TF_Rrn7_Zf"/>
</dbReference>
<dbReference type="Proteomes" id="UP000761534">
    <property type="component" value="Unassembled WGS sequence"/>
</dbReference>
<gene>
    <name evidence="14" type="ORF">TRICI_000500</name>
</gene>
<feature type="domain" description="Rrn7/TAF1B N-terminal cyclin" evidence="12">
    <location>
        <begin position="89"/>
        <end position="234"/>
    </location>
</feature>
<evidence type="ECO:0000256" key="1">
    <source>
        <dbReference type="ARBA" id="ARBA00004604"/>
    </source>
</evidence>
<evidence type="ECO:0000256" key="5">
    <source>
        <dbReference type="ARBA" id="ARBA00022833"/>
    </source>
</evidence>
<feature type="domain" description="RRN7-type" evidence="11">
    <location>
        <begin position="4"/>
        <end position="37"/>
    </location>
</feature>
<protein>
    <submittedName>
        <fullName evidence="14">Uncharacterized protein</fullName>
    </submittedName>
</protein>
<dbReference type="PANTHER" id="PTHR31576:SF2">
    <property type="entry name" value="TATA BOX-BINDING PROTEIN-ASSOCIATED FACTOR RNA POLYMERASE I SUBUNIT B"/>
    <property type="match status" value="1"/>
</dbReference>
<name>A0A642VD81_9ASCO</name>
<evidence type="ECO:0000256" key="7">
    <source>
        <dbReference type="ARBA" id="ARBA00023125"/>
    </source>
</evidence>
<dbReference type="GO" id="GO:0008270">
    <property type="term" value="F:zinc ion binding"/>
    <property type="evidence" value="ECO:0007669"/>
    <property type="project" value="UniProtKB-KW"/>
</dbReference>
<keyword evidence="6" id="KW-0805">Transcription regulation</keyword>
<evidence type="ECO:0000313" key="15">
    <source>
        <dbReference type="Proteomes" id="UP000761534"/>
    </source>
</evidence>
<proteinExistence type="inferred from homology"/>
<keyword evidence="4" id="KW-0863">Zinc-finger</keyword>
<feature type="compositionally biased region" description="Low complexity" evidence="10">
    <location>
        <begin position="143"/>
        <end position="157"/>
    </location>
</feature>
<evidence type="ECO:0000256" key="3">
    <source>
        <dbReference type="ARBA" id="ARBA00022723"/>
    </source>
</evidence>
<evidence type="ECO:0000259" key="12">
    <source>
        <dbReference type="Pfam" id="PF20644"/>
    </source>
</evidence>
<evidence type="ECO:0000256" key="8">
    <source>
        <dbReference type="ARBA" id="ARBA00023163"/>
    </source>
</evidence>
<organism evidence="14 15">
    <name type="scientific">Trichomonascus ciferrii</name>
    <dbReference type="NCBI Taxonomy" id="44093"/>
    <lineage>
        <taxon>Eukaryota</taxon>
        <taxon>Fungi</taxon>
        <taxon>Dikarya</taxon>
        <taxon>Ascomycota</taxon>
        <taxon>Saccharomycotina</taxon>
        <taxon>Dipodascomycetes</taxon>
        <taxon>Dipodascales</taxon>
        <taxon>Trichomonascaceae</taxon>
        <taxon>Trichomonascus</taxon>
        <taxon>Trichomonascus ciferrii complex</taxon>
    </lineage>
</organism>
<evidence type="ECO:0000256" key="9">
    <source>
        <dbReference type="ARBA" id="ARBA00023242"/>
    </source>
</evidence>
<sequence>MGTWSRGRRCGIDNCKSRLWRVVDGQKVCRNGHVKAGEYEIGEDEDDFAASQGRRLTIPSQQTAASQPSNPENEILYGKDGNALFMQCFQLILRKQVEWLIKVQGLKPELAKVVKNLWALYISDTKFAKTQYGEGEESEDASDLATATTTTTTTTARAADEEESSEGEGEEVGGGEQKQVHVEKIVIEHVELVHSIILCYLGCVLLRIPVYIYDFNRWVYRYEMPYMKSLMLVPYEMRKKLPMYYHSQLTPRGAPISDRLHEELQKLVFLFHDSHKLDFPAPSWDPLLFKVVHDLLLPPEVWVAARKLLAQGQVNQWWKPDLQRTRRIEKRRMPELVCVCTVVVCVKLCFGLEDDSDYRGDIINPDSVANLGLNWSVWADMLRKLWVEDESLSEADERDVLFWDEAKLDRYLTWFEENFIQQGADHQRAISQKRLYDMFPVGIYNDQGELIRRTGTNGRRRESFSVAPKPGTVGEILTFVHASTQQKTEEDISPAEEYQPGARYASYRTNDSMPVLIDTLYQATARLAAVRFDTIRSIVHHIELLCKKKMKKP</sequence>
<keyword evidence="15" id="KW-1185">Reference proteome</keyword>
<dbReference type="PANTHER" id="PTHR31576">
    <property type="entry name" value="TATA BOX-BINDING PROTEIN-ASSOCIATED FACTOR RNA POLYMERASE I SUBUNIT B"/>
    <property type="match status" value="1"/>
</dbReference>
<feature type="compositionally biased region" description="Acidic residues" evidence="10">
    <location>
        <begin position="160"/>
        <end position="173"/>
    </location>
</feature>
<keyword evidence="9" id="KW-0539">Nucleus</keyword>
<dbReference type="GO" id="GO:0001164">
    <property type="term" value="F:RNA polymerase I core promoter sequence-specific DNA binding"/>
    <property type="evidence" value="ECO:0007669"/>
    <property type="project" value="InterPro"/>
</dbReference>
<dbReference type="InterPro" id="IPR033599">
    <property type="entry name" value="TAF1B/Rrn7"/>
</dbReference>
<feature type="domain" description="Rrn7/TAF1B C-terminal cyclin" evidence="13">
    <location>
        <begin position="255"/>
        <end position="419"/>
    </location>
</feature>
<dbReference type="InterPro" id="IPR048538">
    <property type="entry name" value="Rrn7_cyclin_C"/>
</dbReference>
<keyword evidence="5" id="KW-0862">Zinc</keyword>
<dbReference type="Pfam" id="PF20644">
    <property type="entry name" value="Rrn7_cyclin_N"/>
    <property type="match status" value="1"/>
</dbReference>
<dbReference type="AlphaFoldDB" id="A0A642VD81"/>
<dbReference type="InterPro" id="IPR048540">
    <property type="entry name" value="Rrn7_cyclin_N"/>
</dbReference>
<evidence type="ECO:0000259" key="13">
    <source>
        <dbReference type="Pfam" id="PF20645"/>
    </source>
</evidence>
<keyword evidence="8" id="KW-0804">Transcription</keyword>
<evidence type="ECO:0000313" key="14">
    <source>
        <dbReference type="EMBL" id="KAA8917345.1"/>
    </source>
</evidence>